<dbReference type="KEGG" id="vg:63026819"/>
<dbReference type="RefSeq" id="YP_010002272.1">
    <property type="nucleotide sequence ID" value="NC_053242.1"/>
</dbReference>
<gene>
    <name evidence="3" type="primary">53</name>
    <name evidence="3" type="ORF">SEA_LEONARD_53</name>
</gene>
<proteinExistence type="predicted"/>
<dbReference type="GeneID" id="63026819"/>
<evidence type="ECO:0000256" key="1">
    <source>
        <dbReference type="SAM" id="MobiDB-lite"/>
    </source>
</evidence>
<feature type="region of interest" description="Disordered" evidence="1">
    <location>
        <begin position="1"/>
        <end position="83"/>
    </location>
</feature>
<feature type="domain" description="DNA-binding phage zinc finger" evidence="2">
    <location>
        <begin position="8"/>
        <end position="62"/>
    </location>
</feature>
<dbReference type="Pfam" id="PF24623">
    <property type="entry name" value="Phage_zn_bind_8"/>
    <property type="match status" value="1"/>
</dbReference>
<dbReference type="InterPro" id="IPR056911">
    <property type="entry name" value="Phage_Znf_bind_put"/>
</dbReference>
<reference evidence="3 4" key="1">
    <citation type="submission" date="2019-10" db="EMBL/GenBank/DDBJ databases">
        <authorList>
            <person name="Case Z.W."/>
            <person name="Garlena R.A."/>
            <person name="Russell D.A."/>
            <person name="Pope W.H."/>
            <person name="Jacobs-Sera D."/>
            <person name="Hatfull G.F."/>
        </authorList>
    </citation>
    <scope>NUCLEOTIDE SEQUENCE [LARGE SCALE GENOMIC DNA]</scope>
</reference>
<dbReference type="Proteomes" id="UP000422378">
    <property type="component" value="Segment"/>
</dbReference>
<sequence>MKSQDWHAQRAHAERVPCPDCRAPAGRTCRRVHDGRELAGPPAHIARTKLANDLPAATEPEQNTPAPDPSSTHSDERGQSVPE</sequence>
<evidence type="ECO:0000259" key="2">
    <source>
        <dbReference type="Pfam" id="PF24623"/>
    </source>
</evidence>
<feature type="compositionally biased region" description="Polar residues" evidence="1">
    <location>
        <begin position="60"/>
        <end position="72"/>
    </location>
</feature>
<feature type="compositionally biased region" description="Basic and acidic residues" evidence="1">
    <location>
        <begin position="1"/>
        <end position="17"/>
    </location>
</feature>
<evidence type="ECO:0000313" key="3">
    <source>
        <dbReference type="EMBL" id="QGJ93415.1"/>
    </source>
</evidence>
<evidence type="ECO:0000313" key="4">
    <source>
        <dbReference type="Proteomes" id="UP000422378"/>
    </source>
</evidence>
<name>A0A649VMW1_9CAUD</name>
<feature type="compositionally biased region" description="Basic and acidic residues" evidence="1">
    <location>
        <begin position="73"/>
        <end position="83"/>
    </location>
</feature>
<protein>
    <recommendedName>
        <fullName evidence="2">DNA-binding phage zinc finger domain-containing protein</fullName>
    </recommendedName>
</protein>
<dbReference type="EMBL" id="MN586026">
    <property type="protein sequence ID" value="QGJ93415.1"/>
    <property type="molecule type" value="Genomic_DNA"/>
</dbReference>
<keyword evidence="4" id="KW-1185">Reference proteome</keyword>
<accession>A0A649VMW1</accession>
<organism evidence="3 4">
    <name type="scientific">Gordonia phage Leonard</name>
    <dbReference type="NCBI Taxonomy" id="2656539"/>
    <lineage>
        <taxon>Viruses</taxon>
        <taxon>Duplodnaviria</taxon>
        <taxon>Heunggongvirae</taxon>
        <taxon>Uroviricota</taxon>
        <taxon>Caudoviricetes</taxon>
        <taxon>Stackebrandtviridae</taxon>
        <taxon>Schenleyvirinae</taxon>
        <taxon>Leonardvirus</taxon>
        <taxon>Leonardvirus leonard</taxon>
    </lineage>
</organism>